<dbReference type="AlphaFoldDB" id="A0A917NRT6"/>
<sequence>MTAPAVIISGDRQVTRDALMARVHRATAGFAALGIGPGDCVALLLRNDFSFLEASLAATTLGGYAVPINWHWKPDEVAYLLGDCEARIVVVHRDLLPLLSDAPSGLTILVVPTPPEAAAAYGIAPDQGEAPGEDWDAFIARHDPIDRPPQPPRESMIYTSGTTGRPKGVRRQPPTPDQAAATARNRAQIYGLVPGIRALVPGPMYHSAPNGFGLRAVPLSDVLVLMPRFEPEETLALIERHRITTVFLVPTMMIRLLRLPEDVKRRYDLSSLRHVTHAAAPCPPEVKRAMIEWWGPVIHEFYGATDLGAPTACTSEQWLAKPGSVGTLTEGAVVKILDENGKECPAGIPGEIYAQVDYMPDFTYNKRDGDRRSVELGGLITVGDVGYFDEDGYLFLCDRKRDMVISGGVNIYPAEIEAVMIGIPGVLDCAVFGIPDAEYGEALCAAIRAAPGTSEAAIREALKAKLANFKVPRIIDFHDELPRDDSGKLLKRKLRDPYWQGAGRAI</sequence>
<proteinExistence type="inferred from homology"/>
<dbReference type="PANTHER" id="PTHR43201:SF5">
    <property type="entry name" value="MEDIUM-CHAIN ACYL-COA LIGASE ACSF2, MITOCHONDRIAL"/>
    <property type="match status" value="1"/>
</dbReference>
<evidence type="ECO:0000256" key="1">
    <source>
        <dbReference type="ARBA" id="ARBA00006432"/>
    </source>
</evidence>
<reference evidence="6" key="2">
    <citation type="submission" date="2020-09" db="EMBL/GenBank/DDBJ databases">
        <authorList>
            <person name="Sun Q."/>
            <person name="Zhou Y."/>
        </authorList>
    </citation>
    <scope>NUCLEOTIDE SEQUENCE</scope>
    <source>
        <strain evidence="6">CGMCC 1.3617</strain>
    </source>
</reference>
<dbReference type="InterPro" id="IPR025110">
    <property type="entry name" value="AMP-bd_C"/>
</dbReference>
<dbReference type="EMBL" id="BMKW01000008">
    <property type="protein sequence ID" value="GGJ23862.1"/>
    <property type="molecule type" value="Genomic_DNA"/>
</dbReference>
<dbReference type="Gene3D" id="3.40.50.12780">
    <property type="entry name" value="N-terminal domain of ligase-like"/>
    <property type="match status" value="1"/>
</dbReference>
<dbReference type="InterPro" id="IPR042099">
    <property type="entry name" value="ANL_N_sf"/>
</dbReference>
<comment type="caution">
    <text evidence="6">The sequence shown here is derived from an EMBL/GenBank/DDBJ whole genome shotgun (WGS) entry which is preliminary data.</text>
</comment>
<dbReference type="PANTHER" id="PTHR43201">
    <property type="entry name" value="ACYL-COA SYNTHETASE"/>
    <property type="match status" value="1"/>
</dbReference>
<keyword evidence="2" id="KW-0436">Ligase</keyword>
<evidence type="ECO:0000313" key="7">
    <source>
        <dbReference type="Proteomes" id="UP000661507"/>
    </source>
</evidence>
<dbReference type="GO" id="GO:0006631">
    <property type="term" value="P:fatty acid metabolic process"/>
    <property type="evidence" value="ECO:0007669"/>
    <property type="project" value="TreeGrafter"/>
</dbReference>
<dbReference type="PROSITE" id="PS00455">
    <property type="entry name" value="AMP_BINDING"/>
    <property type="match status" value="1"/>
</dbReference>
<dbReference type="RefSeq" id="WP_188968702.1">
    <property type="nucleotide sequence ID" value="NZ_BMKW01000008.1"/>
</dbReference>
<dbReference type="InterPro" id="IPR045851">
    <property type="entry name" value="AMP-bd_C_sf"/>
</dbReference>
<dbReference type="NCBIfam" id="NF009071">
    <property type="entry name" value="PRK12406.1"/>
    <property type="match status" value="1"/>
</dbReference>
<dbReference type="InterPro" id="IPR000873">
    <property type="entry name" value="AMP-dep_synth/lig_dom"/>
</dbReference>
<evidence type="ECO:0000259" key="4">
    <source>
        <dbReference type="Pfam" id="PF00501"/>
    </source>
</evidence>
<evidence type="ECO:0000313" key="6">
    <source>
        <dbReference type="EMBL" id="GGJ23862.1"/>
    </source>
</evidence>
<dbReference type="SUPFAM" id="SSF56801">
    <property type="entry name" value="Acetyl-CoA synthetase-like"/>
    <property type="match status" value="1"/>
</dbReference>
<name>A0A917NRT6_9PROT</name>
<dbReference type="Gene3D" id="3.30.300.30">
    <property type="match status" value="1"/>
</dbReference>
<feature type="domain" description="AMP-dependent synthetase/ligase" evidence="4">
    <location>
        <begin position="4"/>
        <end position="354"/>
    </location>
</feature>
<keyword evidence="7" id="KW-1185">Reference proteome</keyword>
<gene>
    <name evidence="6" type="ORF">GCM10011320_33940</name>
</gene>
<dbReference type="Proteomes" id="UP000661507">
    <property type="component" value="Unassembled WGS sequence"/>
</dbReference>
<organism evidence="6 7">
    <name type="scientific">Neoroseomonas lacus</name>
    <dbReference type="NCBI Taxonomy" id="287609"/>
    <lineage>
        <taxon>Bacteria</taxon>
        <taxon>Pseudomonadati</taxon>
        <taxon>Pseudomonadota</taxon>
        <taxon>Alphaproteobacteria</taxon>
        <taxon>Acetobacterales</taxon>
        <taxon>Acetobacteraceae</taxon>
        <taxon>Neoroseomonas</taxon>
    </lineage>
</organism>
<evidence type="ECO:0000256" key="2">
    <source>
        <dbReference type="ARBA" id="ARBA00022598"/>
    </source>
</evidence>
<evidence type="ECO:0000256" key="3">
    <source>
        <dbReference type="SAM" id="MobiDB-lite"/>
    </source>
</evidence>
<reference evidence="6" key="1">
    <citation type="journal article" date="2014" name="Int. J. Syst. Evol. Microbiol.">
        <title>Complete genome sequence of Corynebacterium casei LMG S-19264T (=DSM 44701T), isolated from a smear-ripened cheese.</title>
        <authorList>
            <consortium name="US DOE Joint Genome Institute (JGI-PGF)"/>
            <person name="Walter F."/>
            <person name="Albersmeier A."/>
            <person name="Kalinowski J."/>
            <person name="Ruckert C."/>
        </authorList>
    </citation>
    <scope>NUCLEOTIDE SEQUENCE</scope>
    <source>
        <strain evidence="6">CGMCC 1.3617</strain>
    </source>
</reference>
<feature type="domain" description="AMP-binding enzyme C-terminal" evidence="5">
    <location>
        <begin position="415"/>
        <end position="488"/>
    </location>
</feature>
<dbReference type="GO" id="GO:0031956">
    <property type="term" value="F:medium-chain fatty acid-CoA ligase activity"/>
    <property type="evidence" value="ECO:0007669"/>
    <property type="project" value="TreeGrafter"/>
</dbReference>
<evidence type="ECO:0000259" key="5">
    <source>
        <dbReference type="Pfam" id="PF13193"/>
    </source>
</evidence>
<protein>
    <submittedName>
        <fullName evidence="6">Acyl-CoA synthetase</fullName>
    </submittedName>
</protein>
<dbReference type="Pfam" id="PF00501">
    <property type="entry name" value="AMP-binding"/>
    <property type="match status" value="1"/>
</dbReference>
<dbReference type="InterPro" id="IPR020845">
    <property type="entry name" value="AMP-binding_CS"/>
</dbReference>
<dbReference type="Pfam" id="PF13193">
    <property type="entry name" value="AMP-binding_C"/>
    <property type="match status" value="1"/>
</dbReference>
<feature type="region of interest" description="Disordered" evidence="3">
    <location>
        <begin position="143"/>
        <end position="182"/>
    </location>
</feature>
<accession>A0A917NRT6</accession>
<comment type="similarity">
    <text evidence="1">Belongs to the ATP-dependent AMP-binding enzyme family.</text>
</comment>